<feature type="signal peptide" evidence="1">
    <location>
        <begin position="1"/>
        <end position="34"/>
    </location>
</feature>
<keyword evidence="3" id="KW-1185">Reference proteome</keyword>
<gene>
    <name evidence="2" type="ORF">HNP48_001383</name>
</gene>
<dbReference type="PROSITE" id="PS51257">
    <property type="entry name" value="PROKAR_LIPOPROTEIN"/>
    <property type="match status" value="1"/>
</dbReference>
<sequence>MPNVRSIVSRQGRWISSFLVAALLLMQFALAAYACPRLDSAAHASSMQKAGMVMEDAVPMASMPDCHAMAGTMDEQDPQLCRAHCDGDNQSTPSLHSLDLQALAAHAVWVAYVLPAVLDELQRADSRALYAEFDSRAGSPPLYLTHKVFRN</sequence>
<evidence type="ECO:0000313" key="2">
    <source>
        <dbReference type="EMBL" id="MBB6558719.1"/>
    </source>
</evidence>
<keyword evidence="1" id="KW-0732">Signal</keyword>
<accession>A0A7X0U8F8</accession>
<proteinExistence type="predicted"/>
<evidence type="ECO:0000256" key="1">
    <source>
        <dbReference type="SAM" id="SignalP"/>
    </source>
</evidence>
<feature type="chain" id="PRO_5030982924" description="Copper resistance protein D" evidence="1">
    <location>
        <begin position="35"/>
        <end position="151"/>
    </location>
</feature>
<reference evidence="2 3" key="1">
    <citation type="submission" date="2020-08" db="EMBL/GenBank/DDBJ databases">
        <title>Functional genomics of gut bacteria from endangered species of beetles.</title>
        <authorList>
            <person name="Carlos-Shanley C."/>
        </authorList>
    </citation>
    <scope>NUCLEOTIDE SEQUENCE [LARGE SCALE GENOMIC DNA]</scope>
    <source>
        <strain evidence="2 3">S00198</strain>
    </source>
</reference>
<name>A0A7X0U8F8_9BURK</name>
<protein>
    <recommendedName>
        <fullName evidence="4">Copper resistance protein D</fullName>
    </recommendedName>
</protein>
<dbReference type="RefSeq" id="WP_184856150.1">
    <property type="nucleotide sequence ID" value="NZ_JACHLK010000002.1"/>
</dbReference>
<evidence type="ECO:0000313" key="3">
    <source>
        <dbReference type="Proteomes" id="UP000575083"/>
    </source>
</evidence>
<organism evidence="2 3">
    <name type="scientific">Acidovorax soli</name>
    <dbReference type="NCBI Taxonomy" id="592050"/>
    <lineage>
        <taxon>Bacteria</taxon>
        <taxon>Pseudomonadati</taxon>
        <taxon>Pseudomonadota</taxon>
        <taxon>Betaproteobacteria</taxon>
        <taxon>Burkholderiales</taxon>
        <taxon>Comamonadaceae</taxon>
        <taxon>Acidovorax</taxon>
    </lineage>
</organism>
<dbReference type="AlphaFoldDB" id="A0A7X0U8F8"/>
<evidence type="ECO:0008006" key="4">
    <source>
        <dbReference type="Google" id="ProtNLM"/>
    </source>
</evidence>
<dbReference type="Proteomes" id="UP000575083">
    <property type="component" value="Unassembled WGS sequence"/>
</dbReference>
<comment type="caution">
    <text evidence="2">The sequence shown here is derived from an EMBL/GenBank/DDBJ whole genome shotgun (WGS) entry which is preliminary data.</text>
</comment>
<dbReference type="EMBL" id="JACHLK010000002">
    <property type="protein sequence ID" value="MBB6558719.1"/>
    <property type="molecule type" value="Genomic_DNA"/>
</dbReference>